<sequence length="118" mass="13762">MKIPREYGIDFISGQPSGKIVEGLEAIRVWIWCCLKTERFRHPIYSWDYGVSMEQYIGGAYSKEYIETDCEAEIREALMINPYITGITDFKIQFSKDKLNISFLVETKFGRMEVIESV</sequence>
<dbReference type="EMBL" id="BK015313">
    <property type="protein sequence ID" value="DAE00843.1"/>
    <property type="molecule type" value="Genomic_DNA"/>
</dbReference>
<evidence type="ECO:0000313" key="1">
    <source>
        <dbReference type="EMBL" id="DAE00843.1"/>
    </source>
</evidence>
<evidence type="ECO:0008006" key="2">
    <source>
        <dbReference type="Google" id="ProtNLM"/>
    </source>
</evidence>
<dbReference type="Pfam" id="PF10934">
    <property type="entry name" value="Sheath_initiator"/>
    <property type="match status" value="1"/>
</dbReference>
<organism evidence="1">
    <name type="scientific">Siphoviridae sp. ctitf6</name>
    <dbReference type="NCBI Taxonomy" id="2825627"/>
    <lineage>
        <taxon>Viruses</taxon>
        <taxon>Duplodnaviria</taxon>
        <taxon>Heunggongvirae</taxon>
        <taxon>Uroviricota</taxon>
        <taxon>Caudoviricetes</taxon>
    </lineage>
</organism>
<protein>
    <recommendedName>
        <fullName evidence="2">DUF2634 domain-containing protein</fullName>
    </recommendedName>
</protein>
<reference evidence="1" key="1">
    <citation type="journal article" date="2021" name="Proc. Natl. Acad. Sci. U.S.A.">
        <title>A Catalog of Tens of Thousands of Viruses from Human Metagenomes Reveals Hidden Associations with Chronic Diseases.</title>
        <authorList>
            <person name="Tisza M.J."/>
            <person name="Buck C.B."/>
        </authorList>
    </citation>
    <scope>NUCLEOTIDE SEQUENCE</scope>
    <source>
        <strain evidence="1">Ctitf6</strain>
    </source>
</reference>
<accession>A0A8S5P302</accession>
<name>A0A8S5P302_9CAUD</name>
<dbReference type="InterPro" id="IPR020288">
    <property type="entry name" value="Sheath_initiator"/>
</dbReference>
<proteinExistence type="predicted"/>